<organism evidence="2 3">
    <name type="scientific">Schizophyllum amplum</name>
    <dbReference type="NCBI Taxonomy" id="97359"/>
    <lineage>
        <taxon>Eukaryota</taxon>
        <taxon>Fungi</taxon>
        <taxon>Dikarya</taxon>
        <taxon>Basidiomycota</taxon>
        <taxon>Agaricomycotina</taxon>
        <taxon>Agaricomycetes</taxon>
        <taxon>Agaricomycetidae</taxon>
        <taxon>Agaricales</taxon>
        <taxon>Schizophyllaceae</taxon>
        <taxon>Schizophyllum</taxon>
    </lineage>
</organism>
<dbReference type="Pfam" id="PF24138">
    <property type="entry name" value="TPR_TNPO3_IPO13_2nd"/>
    <property type="match status" value="1"/>
</dbReference>
<dbReference type="InterPro" id="IPR011989">
    <property type="entry name" value="ARM-like"/>
</dbReference>
<dbReference type="SMART" id="SM00913">
    <property type="entry name" value="IBN_N"/>
    <property type="match status" value="1"/>
</dbReference>
<dbReference type="PANTHER" id="PTHR12363">
    <property type="entry name" value="TRANSPORTIN 3 AND IMPORTIN 13"/>
    <property type="match status" value="1"/>
</dbReference>
<keyword evidence="3" id="KW-1185">Reference proteome</keyword>
<reference evidence="2 3" key="1">
    <citation type="journal article" date="2019" name="New Phytol.">
        <title>Comparative genomics reveals unique wood-decay strategies and fruiting body development in the Schizophyllaceae.</title>
        <authorList>
            <person name="Almasi E."/>
            <person name="Sahu N."/>
            <person name="Krizsan K."/>
            <person name="Balint B."/>
            <person name="Kovacs G.M."/>
            <person name="Kiss B."/>
            <person name="Cseklye J."/>
            <person name="Drula E."/>
            <person name="Henrissat B."/>
            <person name="Nagy I."/>
            <person name="Chovatia M."/>
            <person name="Adam C."/>
            <person name="LaButti K."/>
            <person name="Lipzen A."/>
            <person name="Riley R."/>
            <person name="Grigoriev I.V."/>
            <person name="Nagy L.G."/>
        </authorList>
    </citation>
    <scope>NUCLEOTIDE SEQUENCE [LARGE SCALE GENOMIC DNA]</scope>
    <source>
        <strain evidence="2 3">NL-1724</strain>
    </source>
</reference>
<protein>
    <submittedName>
        <fullName evidence="2">Armadillo-type protein</fullName>
    </submittedName>
</protein>
<dbReference type="InterPro" id="IPR058537">
    <property type="entry name" value="TPR_TNPO3_IPO13_4th"/>
</dbReference>
<evidence type="ECO:0000259" key="1">
    <source>
        <dbReference type="SMART" id="SM00913"/>
    </source>
</evidence>
<dbReference type="Proteomes" id="UP000320762">
    <property type="component" value="Unassembled WGS sequence"/>
</dbReference>
<evidence type="ECO:0000313" key="3">
    <source>
        <dbReference type="Proteomes" id="UP000320762"/>
    </source>
</evidence>
<dbReference type="InterPro" id="IPR051345">
    <property type="entry name" value="Importin_beta-like_NTR"/>
</dbReference>
<dbReference type="GO" id="GO:0006606">
    <property type="term" value="P:protein import into nucleus"/>
    <property type="evidence" value="ECO:0007669"/>
    <property type="project" value="TreeGrafter"/>
</dbReference>
<dbReference type="STRING" id="97359.A0A550C639"/>
<comment type="caution">
    <text evidence="2">The sequence shown here is derived from an EMBL/GenBank/DDBJ whole genome shotgun (WGS) entry which is preliminary data.</text>
</comment>
<dbReference type="EMBL" id="VDMD01000023">
    <property type="protein sequence ID" value="TRM60257.1"/>
    <property type="molecule type" value="Genomic_DNA"/>
</dbReference>
<proteinExistence type="predicted"/>
<dbReference type="Pfam" id="PF24140">
    <property type="entry name" value="TPR_TNPO3_IPO13_3rd"/>
    <property type="match status" value="1"/>
</dbReference>
<dbReference type="Gene3D" id="1.25.10.10">
    <property type="entry name" value="Leucine-rich Repeat Variant"/>
    <property type="match status" value="1"/>
</dbReference>
<gene>
    <name evidence="2" type="ORF">BD626DRAFT_632737</name>
</gene>
<dbReference type="InterPro" id="IPR057941">
    <property type="entry name" value="TPR_TNPO3_IPO13_2nd"/>
</dbReference>
<evidence type="ECO:0000313" key="2">
    <source>
        <dbReference type="EMBL" id="TRM60257.1"/>
    </source>
</evidence>
<dbReference type="Pfam" id="PF24139">
    <property type="entry name" value="TPR_TNPO3_IPO13_4th"/>
    <property type="match status" value="1"/>
</dbReference>
<dbReference type="GO" id="GO:0031267">
    <property type="term" value="F:small GTPase binding"/>
    <property type="evidence" value="ECO:0007669"/>
    <property type="project" value="InterPro"/>
</dbReference>
<dbReference type="PANTHER" id="PTHR12363:SF53">
    <property type="entry name" value="MRNA TRANSPORT REGULATOR MTR10"/>
    <property type="match status" value="1"/>
</dbReference>
<dbReference type="InterPro" id="IPR001494">
    <property type="entry name" value="Importin-beta_N"/>
</dbReference>
<name>A0A550C639_9AGAR</name>
<dbReference type="InterPro" id="IPR016024">
    <property type="entry name" value="ARM-type_fold"/>
</dbReference>
<dbReference type="InterPro" id="IPR057942">
    <property type="entry name" value="TPR_TNPO3_IPO13_3rd"/>
</dbReference>
<dbReference type="SUPFAM" id="SSF48371">
    <property type="entry name" value="ARM repeat"/>
    <property type="match status" value="1"/>
</dbReference>
<dbReference type="InterPro" id="IPR013598">
    <property type="entry name" value="Exportin-1/Importin-b-like"/>
</dbReference>
<dbReference type="OrthoDB" id="435593at2759"/>
<dbReference type="AlphaFoldDB" id="A0A550C639"/>
<accession>A0A550C639</accession>
<dbReference type="Pfam" id="PF08389">
    <property type="entry name" value="Xpo1"/>
    <property type="match status" value="1"/>
</dbReference>
<feature type="domain" description="Importin N-terminal" evidence="1">
    <location>
        <begin position="28"/>
        <end position="94"/>
    </location>
</feature>
<dbReference type="GO" id="GO:0005737">
    <property type="term" value="C:cytoplasm"/>
    <property type="evidence" value="ECO:0007669"/>
    <property type="project" value="TreeGrafter"/>
</dbReference>
<sequence length="932" mass="103713">MTDTNIPALLAALDVFTRAPDKEQLDRANTWLQDFQHSHEAWTTANTLLLSPDAPIAAKLFSAQTFRTKVTYDLNQVGADLSPLRDRLLDAMTRYIAGPRNILTQLCLAIAGLALQMPSWENPIQTMADMFGANPAAVPALLQFLTLLPEELMTNTRIPVTDDEYRERSRKILTDNATRVLELLSVYIQATGITPEIQNAVFTCLRSWLMAGEIVIEELILTPLFPAVFDALNSEQLFDASADAVCEIIHETQEINDNMAAIEQIVPRVVALRPELAKSGDDFERIRGYARIFAEAGETYRALILQHPETFFPIVEALGECSACPDLDIVPITFPFWMRLAQLIGKRSSVPPPFLDAYRSLMTVIIHHLHFPPDSSPLKGQEADDFRSFRHVMGDTLKDCCFVLKAETCLMAAYNMITAALARGPDMSWQEIEAPLFAMRSMGAEIDPNDEDAVPKILELIPSLPTHPRIRYAALLIIGRYSQWTDAHPSYLQPQLQYVSAGFEDPDLEVCSAAGHALKYICGDCKRHLVDFLPTLHTFVTSTGSRLLQEDRSEVYRAIAYVISAMPMSSAGESLKMFSFDILTKVHAVTVKQAVTKEEMQEVCDGLENLETMLQVIGSFGEELPPACQKIPGEGWSVLDPFLAKYGTTYDIAERVNRVLRHCITFFDRSALPVIPMVVTRLTQVFDAAGFASNLWIIGKTVDSYGDKADQTLQASFRDAYERATTKVASILQASSAGEHPDILEDYLHLLLPLLDRVPDVFFRSSAFPVAFQICMTALTVVQTEVLITALEVVRDILSHDCLSSQPRQIPTSDFPVYAANIQAVIEKDGQAFVACVLNGMIGDFPEDCLSSIIVIFRMLATVFPAQMAAWIQSIAASMPTSASLIPAKEQFVADITNAISSGQYEKAKYAIISFHRASRKMRDRRRDFELK</sequence>